<accession>A0AAD9JZQ6</accession>
<evidence type="ECO:0000256" key="2">
    <source>
        <dbReference type="ARBA" id="ARBA00007466"/>
    </source>
</evidence>
<comment type="function">
    <text evidence="6">Involved in nucleolar processing of pre-18S ribosomal RNA. Has a role in the nuclear export of 40S pre-ribosomal subunit to the cytoplasm.</text>
</comment>
<feature type="compositionally biased region" description="Basic and acidic residues" evidence="8">
    <location>
        <begin position="58"/>
        <end position="74"/>
    </location>
</feature>
<protein>
    <recommendedName>
        <fullName evidence="11">Nucleolar protein 14</fullName>
    </recommendedName>
</protein>
<reference evidence="9" key="1">
    <citation type="journal article" date="2023" name="Mol. Biol. Evol.">
        <title>Third-Generation Sequencing Reveals the Adaptive Role of the Epigenome in Three Deep-Sea Polychaetes.</title>
        <authorList>
            <person name="Perez M."/>
            <person name="Aroh O."/>
            <person name="Sun Y."/>
            <person name="Lan Y."/>
            <person name="Juniper S.K."/>
            <person name="Young C.R."/>
            <person name="Angers B."/>
            <person name="Qian P.Y."/>
        </authorList>
    </citation>
    <scope>NUCLEOTIDE SEQUENCE</scope>
    <source>
        <strain evidence="9">P08H-3</strain>
    </source>
</reference>
<evidence type="ECO:0000313" key="9">
    <source>
        <dbReference type="EMBL" id="KAK2162453.1"/>
    </source>
</evidence>
<dbReference type="InterPro" id="IPR007276">
    <property type="entry name" value="Nop14"/>
</dbReference>
<evidence type="ECO:0000256" key="7">
    <source>
        <dbReference type="SAM" id="Coils"/>
    </source>
</evidence>
<dbReference type="PANTHER" id="PTHR23183:SF0">
    <property type="entry name" value="NUCLEOLAR PROTEIN 14"/>
    <property type="match status" value="1"/>
</dbReference>
<dbReference type="Proteomes" id="UP001208570">
    <property type="component" value="Unassembled WGS sequence"/>
</dbReference>
<comment type="caution">
    <text evidence="9">The sequence shown here is derived from an EMBL/GenBank/DDBJ whole genome shotgun (WGS) entry which is preliminary data.</text>
</comment>
<keyword evidence="4" id="KW-0698">rRNA processing</keyword>
<proteinExistence type="inferred from homology"/>
<evidence type="ECO:0000256" key="1">
    <source>
        <dbReference type="ARBA" id="ARBA00004604"/>
    </source>
</evidence>
<keyword evidence="5" id="KW-0539">Nucleus</keyword>
<organism evidence="9 10">
    <name type="scientific">Paralvinella palmiformis</name>
    <dbReference type="NCBI Taxonomy" id="53620"/>
    <lineage>
        <taxon>Eukaryota</taxon>
        <taxon>Metazoa</taxon>
        <taxon>Spiralia</taxon>
        <taxon>Lophotrochozoa</taxon>
        <taxon>Annelida</taxon>
        <taxon>Polychaeta</taxon>
        <taxon>Sedentaria</taxon>
        <taxon>Canalipalpata</taxon>
        <taxon>Terebellida</taxon>
        <taxon>Terebelliformia</taxon>
        <taxon>Alvinellidae</taxon>
        <taxon>Paralvinella</taxon>
    </lineage>
</organism>
<dbReference type="GO" id="GO:0030490">
    <property type="term" value="P:maturation of SSU-rRNA"/>
    <property type="evidence" value="ECO:0007669"/>
    <property type="project" value="TreeGrafter"/>
</dbReference>
<comment type="similarity">
    <text evidence="2">Belongs to the NOP14 family.</text>
</comment>
<dbReference type="GO" id="GO:0032040">
    <property type="term" value="C:small-subunit processome"/>
    <property type="evidence" value="ECO:0007669"/>
    <property type="project" value="InterPro"/>
</dbReference>
<evidence type="ECO:0000256" key="6">
    <source>
        <dbReference type="ARBA" id="ARBA00024695"/>
    </source>
</evidence>
<dbReference type="EMBL" id="JAODUP010000098">
    <property type="protein sequence ID" value="KAK2162453.1"/>
    <property type="molecule type" value="Genomic_DNA"/>
</dbReference>
<dbReference type="AlphaFoldDB" id="A0AAD9JZQ6"/>
<evidence type="ECO:0000256" key="4">
    <source>
        <dbReference type="ARBA" id="ARBA00022552"/>
    </source>
</evidence>
<name>A0AAD9JZQ6_9ANNE</name>
<gene>
    <name evidence="9" type="ORF">LSH36_98g02048</name>
</gene>
<evidence type="ECO:0000256" key="3">
    <source>
        <dbReference type="ARBA" id="ARBA00022517"/>
    </source>
</evidence>
<keyword evidence="7" id="KW-0175">Coiled coil</keyword>
<sequence>MLLDSDDPMEHMSDLESSSDNDSSAGDDDDTEQTPDKDPDSPQYSVFLKSSLKRKKLHPDEARQQMKKVRADQEAAKKELPYTFKAPKSYEDLLELLQGHSDQDQLVLIERLQKLYHPSLAEHNKKILQTVYSLLSEYYCDLALQDPPLLSLMDALVKPLYQLTQRYPLHSAQMWTELISNRQQQYCDDTERSNGRGHYPGLDMLLVFKLLSILYPTSDFRHPVVTPATLFMSQILSQSQVVTMSDVASGLLLCSIYVQHVSFAKRFIPEVINFLRGLLFTAADKESGKIESVCPPFRPVGKTVNLLKLKKKCTKVKLGPVNICKVFSTKSSSYLETDEFRVLCVYQCLKLTVHFMSVYHSLPAYVEIFSPVIYFVRKLPLERYPTEIRELCGEVIKNSTSSPKTCLTFEKERPKLMKIFEPQFDEKFDGKKKRIGSRETQEKQRLVHHYKKELKGAIRNLRQDNMFLAREKLQEQIERDAERKRKVNQIYQDLAQQEGDYKAMKREKNKL</sequence>
<dbReference type="Pfam" id="PF04147">
    <property type="entry name" value="Nop14"/>
    <property type="match status" value="1"/>
</dbReference>
<evidence type="ECO:0000313" key="10">
    <source>
        <dbReference type="Proteomes" id="UP001208570"/>
    </source>
</evidence>
<keyword evidence="10" id="KW-1185">Reference proteome</keyword>
<comment type="subcellular location">
    <subcellularLocation>
        <location evidence="1">Nucleus</location>
        <location evidence="1">Nucleolus</location>
    </subcellularLocation>
</comment>
<evidence type="ECO:0000256" key="5">
    <source>
        <dbReference type="ARBA" id="ARBA00023242"/>
    </source>
</evidence>
<evidence type="ECO:0000256" key="8">
    <source>
        <dbReference type="SAM" id="MobiDB-lite"/>
    </source>
</evidence>
<dbReference type="GO" id="GO:0030692">
    <property type="term" value="C:Noc4p-Nop14p complex"/>
    <property type="evidence" value="ECO:0007669"/>
    <property type="project" value="TreeGrafter"/>
</dbReference>
<feature type="coiled-coil region" evidence="7">
    <location>
        <begin position="451"/>
        <end position="507"/>
    </location>
</feature>
<dbReference type="PANTHER" id="PTHR23183">
    <property type="entry name" value="NOP14"/>
    <property type="match status" value="1"/>
</dbReference>
<evidence type="ECO:0008006" key="11">
    <source>
        <dbReference type="Google" id="ProtNLM"/>
    </source>
</evidence>
<feature type="region of interest" description="Disordered" evidence="8">
    <location>
        <begin position="1"/>
        <end position="74"/>
    </location>
</feature>
<feature type="compositionally biased region" description="Low complexity" evidence="8">
    <location>
        <begin position="15"/>
        <end position="24"/>
    </location>
</feature>
<keyword evidence="3" id="KW-0690">Ribosome biogenesis</keyword>